<dbReference type="EMBL" id="AAVP02000001">
    <property type="protein sequence ID" value="EDK25328.1"/>
    <property type="molecule type" value="Genomic_DNA"/>
</dbReference>
<dbReference type="PaxDb" id="411460-RUMTOR_00222"/>
<dbReference type="AlphaFoldDB" id="A5KJ26"/>
<organism evidence="1 2">
    <name type="scientific">[Ruminococcus] torques ATCC 27756</name>
    <dbReference type="NCBI Taxonomy" id="411460"/>
    <lineage>
        <taxon>Bacteria</taxon>
        <taxon>Bacillati</taxon>
        <taxon>Bacillota</taxon>
        <taxon>Clostridia</taxon>
        <taxon>Lachnospirales</taxon>
        <taxon>Lachnospiraceae</taxon>
        <taxon>Mediterraneibacter</taxon>
    </lineage>
</organism>
<proteinExistence type="predicted"/>
<gene>
    <name evidence="1" type="ORF">RUMTOR_00222</name>
</gene>
<dbReference type="Proteomes" id="UP000003577">
    <property type="component" value="Unassembled WGS sequence"/>
</dbReference>
<comment type="caution">
    <text evidence="1">The sequence shown here is derived from an EMBL/GenBank/DDBJ whole genome shotgun (WGS) entry which is preliminary data.</text>
</comment>
<protein>
    <submittedName>
        <fullName evidence="1">Uncharacterized protein</fullName>
    </submittedName>
</protein>
<name>A5KJ26_9FIRM</name>
<reference evidence="1 2" key="2">
    <citation type="submission" date="2007-04" db="EMBL/GenBank/DDBJ databases">
        <title>Draft genome sequence of Ruminococcus torques (ATCC 27756).</title>
        <authorList>
            <person name="Sudarsanam P."/>
            <person name="Ley R."/>
            <person name="Guruge J."/>
            <person name="Turnbaugh P.J."/>
            <person name="Mahowald M."/>
            <person name="Liep D."/>
            <person name="Gordon J."/>
        </authorList>
    </citation>
    <scope>NUCLEOTIDE SEQUENCE [LARGE SCALE GENOMIC DNA]</scope>
    <source>
        <strain evidence="1 2">ATCC 27756</strain>
    </source>
</reference>
<accession>A5KJ26</accession>
<evidence type="ECO:0000313" key="2">
    <source>
        <dbReference type="Proteomes" id="UP000003577"/>
    </source>
</evidence>
<reference evidence="1 2" key="1">
    <citation type="submission" date="2007-03" db="EMBL/GenBank/DDBJ databases">
        <authorList>
            <person name="Fulton L."/>
            <person name="Clifton S."/>
            <person name="Fulton B."/>
            <person name="Xu J."/>
            <person name="Minx P."/>
            <person name="Pepin K.H."/>
            <person name="Johnson M."/>
            <person name="Thiruvilangam P."/>
            <person name="Bhonagiri V."/>
            <person name="Nash W.E."/>
            <person name="Mardis E.R."/>
            <person name="Wilson R.K."/>
        </authorList>
    </citation>
    <scope>NUCLEOTIDE SEQUENCE [LARGE SCALE GENOMIC DNA]</scope>
    <source>
        <strain evidence="1 2">ATCC 27756</strain>
    </source>
</reference>
<sequence>MVIHEIHESDIDFAVVFRFSQGAVAAGHKSEKYRF</sequence>
<dbReference type="HOGENOM" id="CLU_3367070_0_0_9"/>
<evidence type="ECO:0000313" key="1">
    <source>
        <dbReference type="EMBL" id="EDK25328.1"/>
    </source>
</evidence>